<gene>
    <name evidence="3" type="ORF">H9L42_12675</name>
</gene>
<dbReference type="InterPro" id="IPR025241">
    <property type="entry name" value="DUF4190"/>
</dbReference>
<protein>
    <submittedName>
        <fullName evidence="3">DUF4190 domain-containing protein</fullName>
    </submittedName>
</protein>
<comment type="caution">
    <text evidence="3">The sequence shown here is derived from an EMBL/GenBank/DDBJ whole genome shotgun (WGS) entry which is preliminary data.</text>
</comment>
<feature type="domain" description="DUF4190" evidence="2">
    <location>
        <begin position="44"/>
        <end position="110"/>
    </location>
</feature>
<keyword evidence="1" id="KW-1133">Transmembrane helix</keyword>
<evidence type="ECO:0000313" key="4">
    <source>
        <dbReference type="Proteomes" id="UP000602647"/>
    </source>
</evidence>
<keyword evidence="1" id="KW-0812">Transmembrane</keyword>
<keyword evidence="1" id="KW-0472">Membrane</keyword>
<dbReference type="Pfam" id="PF13828">
    <property type="entry name" value="DUF4190"/>
    <property type="match status" value="1"/>
</dbReference>
<evidence type="ECO:0000313" key="3">
    <source>
        <dbReference type="EMBL" id="MBC6680675.1"/>
    </source>
</evidence>
<evidence type="ECO:0000259" key="2">
    <source>
        <dbReference type="Pfam" id="PF13828"/>
    </source>
</evidence>
<feature type="transmembrane region" description="Helical" evidence="1">
    <location>
        <begin position="95"/>
        <end position="117"/>
    </location>
</feature>
<dbReference type="RefSeq" id="WP_187303774.1">
    <property type="nucleotide sequence ID" value="NZ_CBCTQH010000099.1"/>
</dbReference>
<accession>A0A923NQ71</accession>
<evidence type="ECO:0000256" key="1">
    <source>
        <dbReference type="SAM" id="Phobius"/>
    </source>
</evidence>
<name>A0A923NQ71_9FIRM</name>
<sequence>MDTRTRDEKREINLANENEEVETIIEEMEEAKGSVYRQAMNEKAIVSFTLGILSIVFIWLFLYASPVMGVVGIFFGVQGRKEGKKTIYGGNGMATAGLVCSIVGLVVSLVKIFVWIFA</sequence>
<feature type="transmembrane region" description="Helical" evidence="1">
    <location>
        <begin position="44"/>
        <end position="75"/>
    </location>
</feature>
<keyword evidence="4" id="KW-1185">Reference proteome</keyword>
<proteinExistence type="predicted"/>
<dbReference type="EMBL" id="JACRYT010000017">
    <property type="protein sequence ID" value="MBC6680675.1"/>
    <property type="molecule type" value="Genomic_DNA"/>
</dbReference>
<organism evidence="3 4">
    <name type="scientific">Zhenpiania hominis</name>
    <dbReference type="NCBI Taxonomy" id="2763644"/>
    <lineage>
        <taxon>Bacteria</taxon>
        <taxon>Bacillati</taxon>
        <taxon>Bacillota</taxon>
        <taxon>Clostridia</taxon>
        <taxon>Peptostreptococcales</taxon>
        <taxon>Anaerovoracaceae</taxon>
        <taxon>Zhenpiania</taxon>
    </lineage>
</organism>
<dbReference type="AlphaFoldDB" id="A0A923NQ71"/>
<reference evidence="3" key="1">
    <citation type="submission" date="2020-08" db="EMBL/GenBank/DDBJ databases">
        <title>Genome public.</title>
        <authorList>
            <person name="Liu C."/>
            <person name="Sun Q."/>
        </authorList>
    </citation>
    <scope>NUCLEOTIDE SEQUENCE</scope>
    <source>
        <strain evidence="3">BX12</strain>
    </source>
</reference>
<dbReference type="Proteomes" id="UP000602647">
    <property type="component" value="Unassembled WGS sequence"/>
</dbReference>